<dbReference type="InterPro" id="IPR036047">
    <property type="entry name" value="F-box-like_dom_sf"/>
</dbReference>
<dbReference type="InterPro" id="IPR050232">
    <property type="entry name" value="FBL13/AtMIF1-like"/>
</dbReference>
<dbReference type="Pfam" id="PF24758">
    <property type="entry name" value="LRR_At5g56370"/>
    <property type="match status" value="1"/>
</dbReference>
<dbReference type="InterPro" id="IPR001810">
    <property type="entry name" value="F-box_dom"/>
</dbReference>
<dbReference type="InterPro" id="IPR006566">
    <property type="entry name" value="FBD"/>
</dbReference>
<accession>R0GNJ2</accession>
<dbReference type="SUPFAM" id="SSF52047">
    <property type="entry name" value="RNI-like"/>
    <property type="match status" value="1"/>
</dbReference>
<proteinExistence type="predicted"/>
<dbReference type="STRING" id="81985.R0GNJ2"/>
<sequence length="411" mass="46789">MISDLPDDILVQILLLVPTKDAVATMILSKRWLSIWTMIPTLVYKDSNDINDGEQKSVWQFLDKSLKQHKAPVLERIVVQLGQQCPVDEDVGKWIANAIDRKVRILSFELNWSAKPIKVPTRLYTCDTLVRLNLTNKILVDVASPACLPSLTWLSLNSVVYEDEDSLVGLLSSCPILKILVVRRHIEDNVTNFKVKVSSLESLTYDNLNAYGRADIKGSLVIDSPALKKISIWDSMRESCSIENTPLLSKACILVKFCTTTNFSQLVECRIQPYDCDWLEPLMALLQNSPKLKLLLIDQSLSMIKDWPLSWNRPCSVPTCMLSHLEIFEWKEYGGGGEEKELVRYILGNSKYLKIVSISVNSTCNLEDKEKMIDELKSMPMMSQSSDLMFKTRILQDNYDVQIFDFISIVI</sequence>
<dbReference type="InterPro" id="IPR053781">
    <property type="entry name" value="F-box_AtFBL13-like"/>
</dbReference>
<dbReference type="PANTHER" id="PTHR31900:SF34">
    <property type="entry name" value="EMB|CAB62440.1-RELATED"/>
    <property type="match status" value="1"/>
</dbReference>
<dbReference type="AlphaFoldDB" id="R0GNJ2"/>
<reference evidence="3" key="1">
    <citation type="journal article" date="2013" name="Nat. Genet.">
        <title>The Capsella rubella genome and the genomic consequences of rapid mating system evolution.</title>
        <authorList>
            <person name="Slotte T."/>
            <person name="Hazzouri K.M."/>
            <person name="Agren J.A."/>
            <person name="Koenig D."/>
            <person name="Maumus F."/>
            <person name="Guo Y.L."/>
            <person name="Steige K."/>
            <person name="Platts A.E."/>
            <person name="Escobar J.S."/>
            <person name="Newman L.K."/>
            <person name="Wang W."/>
            <person name="Mandakova T."/>
            <person name="Vello E."/>
            <person name="Smith L.M."/>
            <person name="Henz S.R."/>
            <person name="Steffen J."/>
            <person name="Takuno S."/>
            <person name="Brandvain Y."/>
            <person name="Coop G."/>
            <person name="Andolfatto P."/>
            <person name="Hu T.T."/>
            <person name="Blanchette M."/>
            <person name="Clark R.M."/>
            <person name="Quesneville H."/>
            <person name="Nordborg M."/>
            <person name="Gaut B.S."/>
            <person name="Lysak M.A."/>
            <person name="Jenkins J."/>
            <person name="Grimwood J."/>
            <person name="Chapman J."/>
            <person name="Prochnik S."/>
            <person name="Shu S."/>
            <person name="Rokhsar D."/>
            <person name="Schmutz J."/>
            <person name="Weigel D."/>
            <person name="Wright S.I."/>
        </authorList>
    </citation>
    <scope>NUCLEOTIDE SEQUENCE [LARGE SCALE GENOMIC DNA]</scope>
    <source>
        <strain evidence="3">cv. Monte Gargano</strain>
    </source>
</reference>
<dbReference type="Pfam" id="PF00646">
    <property type="entry name" value="F-box"/>
    <property type="match status" value="1"/>
</dbReference>
<dbReference type="InterPro" id="IPR055411">
    <property type="entry name" value="LRR_FXL15/At3g58940/PEG3-like"/>
</dbReference>
<organism evidence="2 3">
    <name type="scientific">Capsella rubella</name>
    <dbReference type="NCBI Taxonomy" id="81985"/>
    <lineage>
        <taxon>Eukaryota</taxon>
        <taxon>Viridiplantae</taxon>
        <taxon>Streptophyta</taxon>
        <taxon>Embryophyta</taxon>
        <taxon>Tracheophyta</taxon>
        <taxon>Spermatophyta</taxon>
        <taxon>Magnoliopsida</taxon>
        <taxon>eudicotyledons</taxon>
        <taxon>Gunneridae</taxon>
        <taxon>Pentapetalae</taxon>
        <taxon>rosids</taxon>
        <taxon>malvids</taxon>
        <taxon>Brassicales</taxon>
        <taxon>Brassicaceae</taxon>
        <taxon>Camelineae</taxon>
        <taxon>Capsella</taxon>
    </lineage>
</organism>
<dbReference type="SMART" id="SM00256">
    <property type="entry name" value="FBOX"/>
    <property type="match status" value="1"/>
</dbReference>
<evidence type="ECO:0000313" key="3">
    <source>
        <dbReference type="Proteomes" id="UP000029121"/>
    </source>
</evidence>
<dbReference type="Proteomes" id="UP000029121">
    <property type="component" value="Unassembled WGS sequence"/>
</dbReference>
<evidence type="ECO:0000313" key="2">
    <source>
        <dbReference type="EMBL" id="EOA18429.1"/>
    </source>
</evidence>
<keyword evidence="3" id="KW-1185">Reference proteome</keyword>
<gene>
    <name evidence="2" type="ORF">CARUB_v10006973mg</name>
</gene>
<dbReference type="SUPFAM" id="SSF81383">
    <property type="entry name" value="F-box domain"/>
    <property type="match status" value="1"/>
</dbReference>
<feature type="domain" description="F-box" evidence="1">
    <location>
        <begin position="1"/>
        <end position="47"/>
    </location>
</feature>
<name>R0GNJ2_9BRAS</name>
<dbReference type="CDD" id="cd22160">
    <property type="entry name" value="F-box_AtFBL13-like"/>
    <property type="match status" value="1"/>
</dbReference>
<dbReference type="Pfam" id="PF08387">
    <property type="entry name" value="FBD"/>
    <property type="match status" value="1"/>
</dbReference>
<dbReference type="PANTHER" id="PTHR31900">
    <property type="entry name" value="F-BOX/RNI SUPERFAMILY PROTEIN-RELATED"/>
    <property type="match status" value="1"/>
</dbReference>
<dbReference type="EMBL" id="KB870811">
    <property type="protein sequence ID" value="EOA18429.1"/>
    <property type="molecule type" value="Genomic_DNA"/>
</dbReference>
<protein>
    <recommendedName>
        <fullName evidence="1">F-box domain-containing protein</fullName>
    </recommendedName>
</protein>
<evidence type="ECO:0000259" key="1">
    <source>
        <dbReference type="PROSITE" id="PS50181"/>
    </source>
</evidence>
<dbReference type="PROSITE" id="PS50181">
    <property type="entry name" value="FBOX"/>
    <property type="match status" value="1"/>
</dbReference>
<dbReference type="SMART" id="SM00579">
    <property type="entry name" value="FBD"/>
    <property type="match status" value="1"/>
</dbReference>